<evidence type="ECO:0000256" key="4">
    <source>
        <dbReference type="ARBA" id="ARBA00032089"/>
    </source>
</evidence>
<dbReference type="InterPro" id="IPR007221">
    <property type="entry name" value="MreC"/>
</dbReference>
<dbReference type="AlphaFoldDB" id="A0A370GK46"/>
<dbReference type="Gene3D" id="2.40.10.340">
    <property type="entry name" value="Rod shape-determining protein MreC, domain 1"/>
    <property type="match status" value="1"/>
</dbReference>
<evidence type="ECO:0000256" key="1">
    <source>
        <dbReference type="ARBA" id="ARBA00009369"/>
    </source>
</evidence>
<evidence type="ECO:0000256" key="3">
    <source>
        <dbReference type="ARBA" id="ARBA00022960"/>
    </source>
</evidence>
<dbReference type="InterPro" id="IPR055342">
    <property type="entry name" value="MreC_beta-barrel_core"/>
</dbReference>
<dbReference type="Gene3D" id="2.40.10.350">
    <property type="entry name" value="Rod shape-determining protein MreC, domain 2"/>
    <property type="match status" value="1"/>
</dbReference>
<gene>
    <name evidence="8" type="ORF">DFR59_103214</name>
</gene>
<comment type="function">
    <text evidence="5">Involved in formation and maintenance of cell shape.</text>
</comment>
<dbReference type="GO" id="GO:0005886">
    <property type="term" value="C:plasma membrane"/>
    <property type="evidence" value="ECO:0007669"/>
    <property type="project" value="TreeGrafter"/>
</dbReference>
<evidence type="ECO:0000256" key="5">
    <source>
        <dbReference type="PIRNR" id="PIRNR038471"/>
    </source>
</evidence>
<dbReference type="GO" id="GO:0008360">
    <property type="term" value="P:regulation of cell shape"/>
    <property type="evidence" value="ECO:0007669"/>
    <property type="project" value="UniProtKB-KW"/>
</dbReference>
<keyword evidence="9" id="KW-1185">Reference proteome</keyword>
<dbReference type="PANTHER" id="PTHR34138">
    <property type="entry name" value="CELL SHAPE-DETERMINING PROTEIN MREC"/>
    <property type="match status" value="1"/>
</dbReference>
<organism evidence="8 9">
    <name type="scientific">Falsibacillus pallidus</name>
    <dbReference type="NCBI Taxonomy" id="493781"/>
    <lineage>
        <taxon>Bacteria</taxon>
        <taxon>Bacillati</taxon>
        <taxon>Bacillota</taxon>
        <taxon>Bacilli</taxon>
        <taxon>Bacillales</taxon>
        <taxon>Bacillaceae</taxon>
        <taxon>Falsibacillus</taxon>
    </lineage>
</organism>
<dbReference type="NCBIfam" id="TIGR00219">
    <property type="entry name" value="mreC"/>
    <property type="match status" value="1"/>
</dbReference>
<dbReference type="Proteomes" id="UP000255326">
    <property type="component" value="Unassembled WGS sequence"/>
</dbReference>
<dbReference type="InterPro" id="IPR042177">
    <property type="entry name" value="Cell/Rod_1"/>
</dbReference>
<reference evidence="8 9" key="1">
    <citation type="submission" date="2018-07" db="EMBL/GenBank/DDBJ databases">
        <title>Genomic Encyclopedia of Type Strains, Phase IV (KMG-IV): sequencing the most valuable type-strain genomes for metagenomic binning, comparative biology and taxonomic classification.</title>
        <authorList>
            <person name="Goeker M."/>
        </authorList>
    </citation>
    <scope>NUCLEOTIDE SEQUENCE [LARGE SCALE GENOMIC DNA]</scope>
    <source>
        <strain evidence="8 9">DSM 25281</strain>
    </source>
</reference>
<name>A0A370GK46_9BACI</name>
<comment type="similarity">
    <text evidence="1 5">Belongs to the MreC family.</text>
</comment>
<proteinExistence type="inferred from homology"/>
<dbReference type="PANTHER" id="PTHR34138:SF1">
    <property type="entry name" value="CELL SHAPE-DETERMINING PROTEIN MREC"/>
    <property type="match status" value="1"/>
</dbReference>
<feature type="domain" description="Rod shape-determining protein MreC beta-barrel core" evidence="7">
    <location>
        <begin position="123"/>
        <end position="276"/>
    </location>
</feature>
<evidence type="ECO:0000256" key="6">
    <source>
        <dbReference type="SAM" id="Coils"/>
    </source>
</evidence>
<accession>A0A370GK46</accession>
<protein>
    <recommendedName>
        <fullName evidence="2 5">Cell shape-determining protein MreC</fullName>
    </recommendedName>
    <alternativeName>
        <fullName evidence="4 5">Cell shape protein MreC</fullName>
    </alternativeName>
</protein>
<keyword evidence="6" id="KW-0175">Coiled coil</keyword>
<dbReference type="Pfam" id="PF04085">
    <property type="entry name" value="MreC"/>
    <property type="match status" value="1"/>
</dbReference>
<dbReference type="RefSeq" id="WP_114745029.1">
    <property type="nucleotide sequence ID" value="NZ_QQAY01000003.1"/>
</dbReference>
<dbReference type="InterPro" id="IPR042175">
    <property type="entry name" value="Cell/Rod_MreC_2"/>
</dbReference>
<keyword evidence="3 5" id="KW-0133">Cell shape</keyword>
<dbReference type="Gene3D" id="1.20.5.490">
    <property type="entry name" value="Single helix bin"/>
    <property type="match status" value="1"/>
</dbReference>
<evidence type="ECO:0000256" key="2">
    <source>
        <dbReference type="ARBA" id="ARBA00013855"/>
    </source>
</evidence>
<dbReference type="PIRSF" id="PIRSF038471">
    <property type="entry name" value="MreC"/>
    <property type="match status" value="1"/>
</dbReference>
<dbReference type="EMBL" id="QQAY01000003">
    <property type="protein sequence ID" value="RDI44148.1"/>
    <property type="molecule type" value="Genomic_DNA"/>
</dbReference>
<evidence type="ECO:0000259" key="7">
    <source>
        <dbReference type="Pfam" id="PF04085"/>
    </source>
</evidence>
<evidence type="ECO:0000313" key="9">
    <source>
        <dbReference type="Proteomes" id="UP000255326"/>
    </source>
</evidence>
<comment type="caution">
    <text evidence="8">The sequence shown here is derived from an EMBL/GenBank/DDBJ whole genome shotgun (WGS) entry which is preliminary data.</text>
</comment>
<feature type="coiled-coil region" evidence="6">
    <location>
        <begin position="69"/>
        <end position="113"/>
    </location>
</feature>
<evidence type="ECO:0000313" key="8">
    <source>
        <dbReference type="EMBL" id="RDI44148.1"/>
    </source>
</evidence>
<sequence>MPQFFLNKRLILLLVSIIVLVALIGFSLRDRENVSLPEQFISDIVGFGQNLVSKPAGAVAGFIQNVEDLQNTYIENKKLKARLDELASLDAKVNDLQKDNKDLRETLNIKDNLRDYNPTQATVIARNPVQWEELLQIDKGLSSGVKPNMAVITAKGFIGKIKSSKQFTSTVQLLSSNDPKNRISVKVQGEKGEKNVFGLIEGYDAKKKMLILKRLPYDVDIKKGRNVVTSGMGGLFTEGIPIGKIEKLVPDQYGLTQMAYVKPSADLYDVEHVMVIDRTIAKSDAFDLTTEKEGE</sequence>
<dbReference type="OrthoDB" id="9792313at2"/>